<accession>A0ABR8S7P8</accession>
<evidence type="ECO:0000313" key="4">
    <source>
        <dbReference type="Proteomes" id="UP000634919"/>
    </source>
</evidence>
<dbReference type="Pfam" id="PF08378">
    <property type="entry name" value="NERD"/>
    <property type="match status" value="1"/>
</dbReference>
<comment type="caution">
    <text evidence="3">The sequence shown here is derived from an EMBL/GenBank/DDBJ whole genome shotgun (WGS) entry which is preliminary data.</text>
</comment>
<evidence type="ECO:0000259" key="2">
    <source>
        <dbReference type="PROSITE" id="PS50965"/>
    </source>
</evidence>
<gene>
    <name evidence="3" type="ORF">H9646_03275</name>
</gene>
<organism evidence="3 4">
    <name type="scientific">Comamonas avium</name>
    <dbReference type="NCBI Taxonomy" id="2762231"/>
    <lineage>
        <taxon>Bacteria</taxon>
        <taxon>Pseudomonadati</taxon>
        <taxon>Pseudomonadota</taxon>
        <taxon>Betaproteobacteria</taxon>
        <taxon>Burkholderiales</taxon>
        <taxon>Comamonadaceae</taxon>
        <taxon>Comamonas</taxon>
    </lineage>
</organism>
<keyword evidence="4" id="KW-1185">Reference proteome</keyword>
<dbReference type="Proteomes" id="UP000634919">
    <property type="component" value="Unassembled WGS sequence"/>
</dbReference>
<protein>
    <submittedName>
        <fullName evidence="3">NERD domain-containing protein</fullName>
    </submittedName>
</protein>
<dbReference type="RefSeq" id="WP_191721912.1">
    <property type="nucleotide sequence ID" value="NZ_JACSQK010000002.1"/>
</dbReference>
<evidence type="ECO:0000313" key="3">
    <source>
        <dbReference type="EMBL" id="MBD7959491.1"/>
    </source>
</evidence>
<sequence length="289" mass="32947">MATVLQQVQGVLWMWVVLAAGVALLAGVLRSPRFKGWWGERKVQQWLARDLNPLHYHCVHNVTLRLADGKTTQIDHVVVSPYGLFVLETKHMQGWIFGSEKQKKWTQSIYRHRTAFQNPLHQNWLHIKALQQVLQVPLQNLHSVVVFTGHSHFKTEMPACVTQGRDCVAFIQAHTEVVWTEQEVAQWRQALSQKRLQATRATHRAHVENVRARHAAPRPKVPSRKMAGAAVSAPVPVAAPIALRSTEPELCTEAVLRTEPVAEGASRYFWRCARFPHCRFMRAELPEVV</sequence>
<keyword evidence="1" id="KW-1133">Transmembrane helix</keyword>
<evidence type="ECO:0000256" key="1">
    <source>
        <dbReference type="SAM" id="Phobius"/>
    </source>
</evidence>
<feature type="transmembrane region" description="Helical" evidence="1">
    <location>
        <begin position="12"/>
        <end position="29"/>
    </location>
</feature>
<name>A0ABR8S7P8_9BURK</name>
<keyword evidence="1" id="KW-0812">Transmembrane</keyword>
<reference evidence="3 4" key="1">
    <citation type="submission" date="2020-08" db="EMBL/GenBank/DDBJ databases">
        <title>A Genomic Blueprint of the Chicken Gut Microbiome.</title>
        <authorList>
            <person name="Gilroy R."/>
            <person name="Ravi A."/>
            <person name="Getino M."/>
            <person name="Pursley I."/>
            <person name="Horton D.L."/>
            <person name="Alikhan N.-F."/>
            <person name="Baker D."/>
            <person name="Gharbi K."/>
            <person name="Hall N."/>
            <person name="Watson M."/>
            <person name="Adriaenssens E.M."/>
            <person name="Foster-Nyarko E."/>
            <person name="Jarju S."/>
            <person name="Secka A."/>
            <person name="Antonio M."/>
            <person name="Oren A."/>
            <person name="Chaudhuri R."/>
            <person name="La Ragione R.M."/>
            <person name="Hildebrand F."/>
            <person name="Pallen M.J."/>
        </authorList>
    </citation>
    <scope>NUCLEOTIDE SEQUENCE [LARGE SCALE GENOMIC DNA]</scope>
    <source>
        <strain evidence="3 4">Sa2CVA6</strain>
    </source>
</reference>
<dbReference type="EMBL" id="JACSQK010000002">
    <property type="protein sequence ID" value="MBD7959491.1"/>
    <property type="molecule type" value="Genomic_DNA"/>
</dbReference>
<keyword evidence="1" id="KW-0472">Membrane</keyword>
<feature type="domain" description="NERD" evidence="2">
    <location>
        <begin position="35"/>
        <end position="153"/>
    </location>
</feature>
<proteinExistence type="predicted"/>
<dbReference type="InterPro" id="IPR011528">
    <property type="entry name" value="NERD"/>
</dbReference>
<dbReference type="PROSITE" id="PS50965">
    <property type="entry name" value="NERD"/>
    <property type="match status" value="1"/>
</dbReference>